<dbReference type="InParanoid" id="A0A2R6R1E0"/>
<gene>
    <name evidence="1" type="ORF">CEY00_Acc11005</name>
</gene>
<reference evidence="1 2" key="1">
    <citation type="submission" date="2017-07" db="EMBL/GenBank/DDBJ databases">
        <title>An improved, manually edited Actinidia chinensis var. chinensis (kiwifruit) genome highlights the challenges associated with draft genomes and gene prediction in plants.</title>
        <authorList>
            <person name="Pilkington S."/>
            <person name="Crowhurst R."/>
            <person name="Hilario E."/>
            <person name="Nardozza S."/>
            <person name="Fraser L."/>
            <person name="Peng Y."/>
            <person name="Gunaseelan K."/>
            <person name="Simpson R."/>
            <person name="Tahir J."/>
            <person name="Deroles S."/>
            <person name="Templeton K."/>
            <person name="Luo Z."/>
            <person name="Davy M."/>
            <person name="Cheng C."/>
            <person name="Mcneilage M."/>
            <person name="Scaglione D."/>
            <person name="Liu Y."/>
            <person name="Zhang Q."/>
            <person name="Datson P."/>
            <person name="De Silva N."/>
            <person name="Gardiner S."/>
            <person name="Bassett H."/>
            <person name="Chagne D."/>
            <person name="Mccallum J."/>
            <person name="Dzierzon H."/>
            <person name="Deng C."/>
            <person name="Wang Y.-Y."/>
            <person name="Barron N."/>
            <person name="Manako K."/>
            <person name="Bowen J."/>
            <person name="Foster T."/>
            <person name="Erridge Z."/>
            <person name="Tiffin H."/>
            <person name="Waite C."/>
            <person name="Davies K."/>
            <person name="Grierson E."/>
            <person name="Laing W."/>
            <person name="Kirk R."/>
            <person name="Chen X."/>
            <person name="Wood M."/>
            <person name="Montefiori M."/>
            <person name="Brummell D."/>
            <person name="Schwinn K."/>
            <person name="Catanach A."/>
            <person name="Fullerton C."/>
            <person name="Li D."/>
            <person name="Meiyalaghan S."/>
            <person name="Nieuwenhuizen N."/>
            <person name="Read N."/>
            <person name="Prakash R."/>
            <person name="Hunter D."/>
            <person name="Zhang H."/>
            <person name="Mckenzie M."/>
            <person name="Knabel M."/>
            <person name="Harris A."/>
            <person name="Allan A."/>
            <person name="Chen A."/>
            <person name="Janssen B."/>
            <person name="Plunkett B."/>
            <person name="Dwamena C."/>
            <person name="Voogd C."/>
            <person name="Leif D."/>
            <person name="Lafferty D."/>
            <person name="Souleyre E."/>
            <person name="Varkonyi-Gasic E."/>
            <person name="Gambi F."/>
            <person name="Hanley J."/>
            <person name="Yao J.-L."/>
            <person name="Cheung J."/>
            <person name="David K."/>
            <person name="Warren B."/>
            <person name="Marsh K."/>
            <person name="Snowden K."/>
            <person name="Lin-Wang K."/>
            <person name="Brian L."/>
            <person name="Martinez-Sanchez M."/>
            <person name="Wang M."/>
            <person name="Ileperuma N."/>
            <person name="Macnee N."/>
            <person name="Campin R."/>
            <person name="Mcatee P."/>
            <person name="Drummond R."/>
            <person name="Espley R."/>
            <person name="Ireland H."/>
            <person name="Wu R."/>
            <person name="Atkinson R."/>
            <person name="Karunairetnam S."/>
            <person name="Bulley S."/>
            <person name="Chunkath S."/>
            <person name="Hanley Z."/>
            <person name="Storey R."/>
            <person name="Thrimawithana A."/>
            <person name="Thomson S."/>
            <person name="David C."/>
            <person name="Testolin R."/>
        </authorList>
    </citation>
    <scope>NUCLEOTIDE SEQUENCE [LARGE SCALE GENOMIC DNA]</scope>
    <source>
        <strain evidence="2">cv. Red5</strain>
        <tissue evidence="1">Young leaf</tissue>
    </source>
</reference>
<dbReference type="Gramene" id="PSS19063">
    <property type="protein sequence ID" value="PSS19063"/>
    <property type="gene ID" value="CEY00_Acc11005"/>
</dbReference>
<organism evidence="1 2">
    <name type="scientific">Actinidia chinensis var. chinensis</name>
    <name type="common">Chinese soft-hair kiwi</name>
    <dbReference type="NCBI Taxonomy" id="1590841"/>
    <lineage>
        <taxon>Eukaryota</taxon>
        <taxon>Viridiplantae</taxon>
        <taxon>Streptophyta</taxon>
        <taxon>Embryophyta</taxon>
        <taxon>Tracheophyta</taxon>
        <taxon>Spermatophyta</taxon>
        <taxon>Magnoliopsida</taxon>
        <taxon>eudicotyledons</taxon>
        <taxon>Gunneridae</taxon>
        <taxon>Pentapetalae</taxon>
        <taxon>asterids</taxon>
        <taxon>Ericales</taxon>
        <taxon>Actinidiaceae</taxon>
        <taxon>Actinidia</taxon>
    </lineage>
</organism>
<proteinExistence type="predicted"/>
<name>A0A2R6R1E0_ACTCC</name>
<sequence length="121" mass="13576">MNTLARTTTLKFSRGSDSYELLDQTRQKSEKQRIMTTTFSLRGERAKKRQIFLSTYKLKMASMSVNQSGKSKSRMIKMVASKVKSVAASTAASFVRFNSLGSCKCRSAVCASSPIRIQKRF</sequence>
<accession>A0A2R6R1E0</accession>
<dbReference type="OMA" id="MACGRTE"/>
<comment type="caution">
    <text evidence="1">The sequence shown here is derived from an EMBL/GenBank/DDBJ whole genome shotgun (WGS) entry which is preliminary data.</text>
</comment>
<evidence type="ECO:0000313" key="2">
    <source>
        <dbReference type="Proteomes" id="UP000241394"/>
    </source>
</evidence>
<dbReference type="EMBL" id="NKQK01000010">
    <property type="protein sequence ID" value="PSS19063.1"/>
    <property type="molecule type" value="Genomic_DNA"/>
</dbReference>
<dbReference type="OrthoDB" id="1931227at2759"/>
<protein>
    <submittedName>
        <fullName evidence="1">COBRA-like protein</fullName>
    </submittedName>
</protein>
<dbReference type="AlphaFoldDB" id="A0A2R6R1E0"/>
<evidence type="ECO:0000313" key="1">
    <source>
        <dbReference type="EMBL" id="PSS19063.1"/>
    </source>
</evidence>
<dbReference type="Proteomes" id="UP000241394">
    <property type="component" value="Chromosome LG10"/>
</dbReference>
<keyword evidence="2" id="KW-1185">Reference proteome</keyword>
<reference evidence="2" key="2">
    <citation type="journal article" date="2018" name="BMC Genomics">
        <title>A manually annotated Actinidia chinensis var. chinensis (kiwifruit) genome highlights the challenges associated with draft genomes and gene prediction in plants.</title>
        <authorList>
            <person name="Pilkington S.M."/>
            <person name="Crowhurst R."/>
            <person name="Hilario E."/>
            <person name="Nardozza S."/>
            <person name="Fraser L."/>
            <person name="Peng Y."/>
            <person name="Gunaseelan K."/>
            <person name="Simpson R."/>
            <person name="Tahir J."/>
            <person name="Deroles S.C."/>
            <person name="Templeton K."/>
            <person name="Luo Z."/>
            <person name="Davy M."/>
            <person name="Cheng C."/>
            <person name="McNeilage M."/>
            <person name="Scaglione D."/>
            <person name="Liu Y."/>
            <person name="Zhang Q."/>
            <person name="Datson P."/>
            <person name="De Silva N."/>
            <person name="Gardiner S.E."/>
            <person name="Bassett H."/>
            <person name="Chagne D."/>
            <person name="McCallum J."/>
            <person name="Dzierzon H."/>
            <person name="Deng C."/>
            <person name="Wang Y.Y."/>
            <person name="Barron L."/>
            <person name="Manako K."/>
            <person name="Bowen J."/>
            <person name="Foster T.M."/>
            <person name="Erridge Z.A."/>
            <person name="Tiffin H."/>
            <person name="Waite C.N."/>
            <person name="Davies K.M."/>
            <person name="Grierson E.P."/>
            <person name="Laing W.A."/>
            <person name="Kirk R."/>
            <person name="Chen X."/>
            <person name="Wood M."/>
            <person name="Montefiori M."/>
            <person name="Brummell D.A."/>
            <person name="Schwinn K.E."/>
            <person name="Catanach A."/>
            <person name="Fullerton C."/>
            <person name="Li D."/>
            <person name="Meiyalaghan S."/>
            <person name="Nieuwenhuizen N."/>
            <person name="Read N."/>
            <person name="Prakash R."/>
            <person name="Hunter D."/>
            <person name="Zhang H."/>
            <person name="McKenzie M."/>
            <person name="Knabel M."/>
            <person name="Harris A."/>
            <person name="Allan A.C."/>
            <person name="Gleave A."/>
            <person name="Chen A."/>
            <person name="Janssen B.J."/>
            <person name="Plunkett B."/>
            <person name="Ampomah-Dwamena C."/>
            <person name="Voogd C."/>
            <person name="Leif D."/>
            <person name="Lafferty D."/>
            <person name="Souleyre E.J.F."/>
            <person name="Varkonyi-Gasic E."/>
            <person name="Gambi F."/>
            <person name="Hanley J."/>
            <person name="Yao J.L."/>
            <person name="Cheung J."/>
            <person name="David K.M."/>
            <person name="Warren B."/>
            <person name="Marsh K."/>
            <person name="Snowden K.C."/>
            <person name="Lin-Wang K."/>
            <person name="Brian L."/>
            <person name="Martinez-Sanchez M."/>
            <person name="Wang M."/>
            <person name="Ileperuma N."/>
            <person name="Macnee N."/>
            <person name="Campin R."/>
            <person name="McAtee P."/>
            <person name="Drummond R.S.M."/>
            <person name="Espley R.V."/>
            <person name="Ireland H.S."/>
            <person name="Wu R."/>
            <person name="Atkinson R.G."/>
            <person name="Karunairetnam S."/>
            <person name="Bulley S."/>
            <person name="Chunkath S."/>
            <person name="Hanley Z."/>
            <person name="Storey R."/>
            <person name="Thrimawithana A.H."/>
            <person name="Thomson S."/>
            <person name="David C."/>
            <person name="Testolin R."/>
            <person name="Huang H."/>
            <person name="Hellens R.P."/>
            <person name="Schaffer R.J."/>
        </authorList>
    </citation>
    <scope>NUCLEOTIDE SEQUENCE [LARGE SCALE GENOMIC DNA]</scope>
    <source>
        <strain evidence="2">cv. Red5</strain>
    </source>
</reference>